<accession>A0A5C7JBA0</accession>
<evidence type="ECO:0000313" key="2">
    <source>
        <dbReference type="Proteomes" id="UP000321026"/>
    </source>
</evidence>
<proteinExistence type="predicted"/>
<organism evidence="1 2">
    <name type="scientific">Candidatus Dojkabacteria bacterium</name>
    <dbReference type="NCBI Taxonomy" id="2099670"/>
    <lineage>
        <taxon>Bacteria</taxon>
        <taxon>Candidatus Dojkabacteria</taxon>
    </lineage>
</organism>
<dbReference type="EMBL" id="SSDS01000008">
    <property type="protein sequence ID" value="TXG78703.1"/>
    <property type="molecule type" value="Genomic_DNA"/>
</dbReference>
<gene>
    <name evidence="1" type="ORF">E6Q11_00510</name>
</gene>
<sequence length="66" mass="6858">MEVKCKECLFCGCRTGKSIKVERGFQVECTNCGARGPSGFSSKGALAESDGNIATAAELLNLSPDA</sequence>
<dbReference type="AlphaFoldDB" id="A0A5C7JBA0"/>
<comment type="caution">
    <text evidence="1">The sequence shown here is derived from an EMBL/GenBank/DDBJ whole genome shotgun (WGS) entry which is preliminary data.</text>
</comment>
<reference evidence="1 2" key="1">
    <citation type="submission" date="2018-09" db="EMBL/GenBank/DDBJ databases">
        <title>Metagenome Assembled Genomes from an Advanced Water Purification Facility.</title>
        <authorList>
            <person name="Stamps B.W."/>
            <person name="Spear J.R."/>
        </authorList>
    </citation>
    <scope>NUCLEOTIDE SEQUENCE [LARGE SCALE GENOMIC DNA]</scope>
    <source>
        <strain evidence="1">Bin_63_2</strain>
    </source>
</reference>
<dbReference type="Proteomes" id="UP000321026">
    <property type="component" value="Unassembled WGS sequence"/>
</dbReference>
<protein>
    <submittedName>
        <fullName evidence="1">Uncharacterized protein</fullName>
    </submittedName>
</protein>
<name>A0A5C7JBA0_9BACT</name>
<evidence type="ECO:0000313" key="1">
    <source>
        <dbReference type="EMBL" id="TXG78703.1"/>
    </source>
</evidence>